<dbReference type="SMART" id="SM00855">
    <property type="entry name" value="PGAM"/>
    <property type="match status" value="1"/>
</dbReference>
<dbReference type="SUPFAM" id="SSF53254">
    <property type="entry name" value="Phosphoglycerate mutase-like"/>
    <property type="match status" value="1"/>
</dbReference>
<dbReference type="PANTHER" id="PTHR48100:SF1">
    <property type="entry name" value="HISTIDINE PHOSPHATASE FAMILY PROTEIN-RELATED"/>
    <property type="match status" value="1"/>
</dbReference>
<keyword evidence="1" id="KW-0732">Signal</keyword>
<feature type="signal peptide" evidence="1">
    <location>
        <begin position="1"/>
        <end position="33"/>
    </location>
</feature>
<name>A0A486XWU5_9GAMM</name>
<evidence type="ECO:0008006" key="3">
    <source>
        <dbReference type="Google" id="ProtNLM"/>
    </source>
</evidence>
<dbReference type="Gene3D" id="3.40.50.1240">
    <property type="entry name" value="Phosphoglycerate mutase-like"/>
    <property type="match status" value="1"/>
</dbReference>
<accession>A0A486XWU5</accession>
<evidence type="ECO:0000256" key="1">
    <source>
        <dbReference type="SAM" id="SignalP"/>
    </source>
</evidence>
<feature type="chain" id="PRO_5019750562" description="Histidine phosphatase family protein" evidence="1">
    <location>
        <begin position="34"/>
        <end position="177"/>
    </location>
</feature>
<dbReference type="AlphaFoldDB" id="A0A486XWU5"/>
<dbReference type="PANTHER" id="PTHR48100">
    <property type="entry name" value="BROAD-SPECIFICITY PHOSPHATASE YOR283W-RELATED"/>
    <property type="match status" value="1"/>
</dbReference>
<organism evidence="2">
    <name type="scientific">Rheinheimera sp. BAL341</name>
    <dbReference type="NCBI Taxonomy" id="1708203"/>
    <lineage>
        <taxon>Bacteria</taxon>
        <taxon>Pseudomonadati</taxon>
        <taxon>Pseudomonadota</taxon>
        <taxon>Gammaproteobacteria</taxon>
        <taxon>Chromatiales</taxon>
        <taxon>Chromatiaceae</taxon>
        <taxon>Rheinheimera</taxon>
    </lineage>
</organism>
<dbReference type="EMBL" id="CAAJGR010000034">
    <property type="protein sequence ID" value="VHO06452.1"/>
    <property type="molecule type" value="Genomic_DNA"/>
</dbReference>
<protein>
    <recommendedName>
        <fullName evidence="3">Histidine phosphatase family protein</fullName>
    </recommendedName>
</protein>
<dbReference type="CDD" id="cd07067">
    <property type="entry name" value="HP_PGM_like"/>
    <property type="match status" value="1"/>
</dbReference>
<dbReference type="InterPro" id="IPR013078">
    <property type="entry name" value="His_Pase_superF_clade-1"/>
</dbReference>
<dbReference type="Pfam" id="PF00300">
    <property type="entry name" value="His_Phos_1"/>
    <property type="match status" value="1"/>
</dbReference>
<gene>
    <name evidence="2" type="ORF">BAL341_3469</name>
</gene>
<dbReference type="InterPro" id="IPR029033">
    <property type="entry name" value="His_PPase_superfam"/>
</dbReference>
<dbReference type="GO" id="GO:0016791">
    <property type="term" value="F:phosphatase activity"/>
    <property type="evidence" value="ECO:0007669"/>
    <property type="project" value="TreeGrafter"/>
</dbReference>
<dbReference type="InterPro" id="IPR050275">
    <property type="entry name" value="PGM_Phosphatase"/>
</dbReference>
<proteinExistence type="predicted"/>
<reference evidence="2" key="1">
    <citation type="submission" date="2019-04" db="EMBL/GenBank/DDBJ databases">
        <authorList>
            <person name="Brambilla D."/>
        </authorList>
    </citation>
    <scope>NUCLEOTIDE SEQUENCE</scope>
    <source>
        <strain evidence="2">BAL1</strain>
    </source>
</reference>
<sequence>MRRQRLQKSAAVAAHIACLLGVLSVLHVAPAVADTVYLVRHAEKLTDGKDPALTACGQARADALATSLAGVKLAAIYATPYQRTQQTAAAVAKPQQLDITQYDPRQPEVLLAQLKAQSLPVLVVGHSNTVPELVAQLSGIAMAPLTEQDYDLLYQVKLTAPVSVNISRQSFRCKQLE</sequence>
<dbReference type="GO" id="GO:0005737">
    <property type="term" value="C:cytoplasm"/>
    <property type="evidence" value="ECO:0007669"/>
    <property type="project" value="TreeGrafter"/>
</dbReference>
<evidence type="ECO:0000313" key="2">
    <source>
        <dbReference type="EMBL" id="VHO06452.1"/>
    </source>
</evidence>